<dbReference type="Proteomes" id="UP000318509">
    <property type="component" value="Unassembled WGS sequence"/>
</dbReference>
<dbReference type="PROSITE" id="PS50283">
    <property type="entry name" value="NA_SOLUT_SYMP_3"/>
    <property type="match status" value="1"/>
</dbReference>
<feature type="transmembrane region" description="Helical" evidence="12">
    <location>
        <begin position="406"/>
        <end position="423"/>
    </location>
</feature>
<evidence type="ECO:0000313" key="14">
    <source>
        <dbReference type="Proteomes" id="UP000318509"/>
    </source>
</evidence>
<accession>A0A537K6N4</accession>
<comment type="caution">
    <text evidence="13">The sequence shown here is derived from an EMBL/GenBank/DDBJ whole genome shotgun (WGS) entry which is preliminary data.</text>
</comment>
<feature type="transmembrane region" description="Helical" evidence="12">
    <location>
        <begin position="73"/>
        <end position="98"/>
    </location>
</feature>
<evidence type="ECO:0000256" key="6">
    <source>
        <dbReference type="ARBA" id="ARBA00022989"/>
    </source>
</evidence>
<protein>
    <submittedName>
        <fullName evidence="13">Sodium transporter</fullName>
    </submittedName>
</protein>
<feature type="transmembrane region" description="Helical" evidence="12">
    <location>
        <begin position="317"/>
        <end position="340"/>
    </location>
</feature>
<feature type="transmembrane region" description="Helical" evidence="12">
    <location>
        <begin position="270"/>
        <end position="297"/>
    </location>
</feature>
<evidence type="ECO:0000256" key="10">
    <source>
        <dbReference type="ARBA" id="ARBA00023201"/>
    </source>
</evidence>
<keyword evidence="3" id="KW-0813">Transport</keyword>
<feature type="transmembrane region" description="Helical" evidence="12">
    <location>
        <begin position="430"/>
        <end position="449"/>
    </location>
</feature>
<name>A0A537K6N4_9BACT</name>
<evidence type="ECO:0000256" key="9">
    <source>
        <dbReference type="ARBA" id="ARBA00023136"/>
    </source>
</evidence>
<feature type="transmembrane region" description="Helical" evidence="12">
    <location>
        <begin position="150"/>
        <end position="168"/>
    </location>
</feature>
<dbReference type="EMBL" id="VBAK01000094">
    <property type="protein sequence ID" value="TMI91415.1"/>
    <property type="molecule type" value="Genomic_DNA"/>
</dbReference>
<comment type="subcellular location">
    <subcellularLocation>
        <location evidence="1">Cell membrane</location>
        <topology evidence="1">Multi-pass membrane protein</topology>
    </subcellularLocation>
</comment>
<dbReference type="AlphaFoldDB" id="A0A537K6N4"/>
<evidence type="ECO:0000256" key="7">
    <source>
        <dbReference type="ARBA" id="ARBA00023053"/>
    </source>
</evidence>
<reference evidence="13 14" key="1">
    <citation type="journal article" date="2019" name="Nat. Microbiol.">
        <title>Mediterranean grassland soil C-N compound turnover is dependent on rainfall and depth, and is mediated by genomically divergent microorganisms.</title>
        <authorList>
            <person name="Diamond S."/>
            <person name="Andeer P.F."/>
            <person name="Li Z."/>
            <person name="Crits-Christoph A."/>
            <person name="Burstein D."/>
            <person name="Anantharaman K."/>
            <person name="Lane K.R."/>
            <person name="Thomas B.C."/>
            <person name="Pan C."/>
            <person name="Northen T.R."/>
            <person name="Banfield J.F."/>
        </authorList>
    </citation>
    <scope>NUCLEOTIDE SEQUENCE [LARGE SCALE GENOMIC DNA]</scope>
    <source>
        <strain evidence="13">NP_3</strain>
    </source>
</reference>
<sequence>MNALDYGIVALYIGAMIWLGVRFKKNAARGDYFLGGRTFGWFPLGMSTMATQLSAVSFVSAPAFVGLRKGGGLQWLTFELGVPLAMIATLTLIGPMLHRSGVVSVYSFLEKRFGWESRALLSSLFLVSRAFAAGVYTYVIGLVLSSILHVPFWETMLVLGAVTIVYSLEGGLKAIVYSEVAQMTIKFLGIVTIMVSALYYIGGWQGFLSHLDRSRLRVIDFGNWGFDGREYGFWPMLLGGLFLYASYYGTDQTQAQRILAARDQATVTRLLMFNGLFRFPVTLAYCFGGLVLGAFALSDPGFSRRIPPDKPDLMIPLFIGGYLPHGVVGVLVVALIAAWMSAYSSALNSLTAVTMEDFIDRRLPTPAHRYVPYSKAVLLSWGVVTIICGFFSSRIAATAIEAINKIGSLFYGPILGIFLLAAVRWITPAAANIAVVVGVGVNLILWLFFKSVFWFWWNAIGGVTTLLAAAALSLLWPTLPPAHIERPATPEPFPWRQSAVLLVFFVCMLAFCLLLPRMF</sequence>
<evidence type="ECO:0000256" key="11">
    <source>
        <dbReference type="RuleBase" id="RU362091"/>
    </source>
</evidence>
<dbReference type="PANTHER" id="PTHR42985:SF47">
    <property type="entry name" value="INTEGRAL MEMBRANE TRANSPORT PROTEIN"/>
    <property type="match status" value="1"/>
</dbReference>
<evidence type="ECO:0000256" key="3">
    <source>
        <dbReference type="ARBA" id="ARBA00022448"/>
    </source>
</evidence>
<feature type="transmembrane region" description="Helical" evidence="12">
    <location>
        <begin position="44"/>
        <end position="67"/>
    </location>
</feature>
<dbReference type="Pfam" id="PF00474">
    <property type="entry name" value="SSF"/>
    <property type="match status" value="1"/>
</dbReference>
<keyword evidence="6 12" id="KW-1133">Transmembrane helix</keyword>
<evidence type="ECO:0000256" key="12">
    <source>
        <dbReference type="SAM" id="Phobius"/>
    </source>
</evidence>
<feature type="transmembrane region" description="Helical" evidence="12">
    <location>
        <begin position="180"/>
        <end position="201"/>
    </location>
</feature>
<feature type="transmembrane region" description="Helical" evidence="12">
    <location>
        <begin position="498"/>
        <end position="516"/>
    </location>
</feature>
<evidence type="ECO:0000256" key="1">
    <source>
        <dbReference type="ARBA" id="ARBA00004651"/>
    </source>
</evidence>
<evidence type="ECO:0000256" key="8">
    <source>
        <dbReference type="ARBA" id="ARBA00023065"/>
    </source>
</evidence>
<keyword evidence="8" id="KW-0406">Ion transport</keyword>
<feature type="transmembrane region" description="Helical" evidence="12">
    <location>
        <begin position="231"/>
        <end position="249"/>
    </location>
</feature>
<keyword evidence="4" id="KW-1003">Cell membrane</keyword>
<dbReference type="InterPro" id="IPR038377">
    <property type="entry name" value="Na/Glc_symporter_sf"/>
</dbReference>
<keyword evidence="10" id="KW-0739">Sodium transport</keyword>
<dbReference type="GO" id="GO:0005886">
    <property type="term" value="C:plasma membrane"/>
    <property type="evidence" value="ECO:0007669"/>
    <property type="project" value="UniProtKB-SubCell"/>
</dbReference>
<keyword evidence="5 12" id="KW-0812">Transmembrane</keyword>
<gene>
    <name evidence="13" type="ORF">E6H00_04090</name>
</gene>
<dbReference type="InterPro" id="IPR051163">
    <property type="entry name" value="Sodium:Solute_Symporter_SSF"/>
</dbReference>
<evidence type="ECO:0000313" key="13">
    <source>
        <dbReference type="EMBL" id="TMI91415.1"/>
    </source>
</evidence>
<feature type="transmembrane region" description="Helical" evidence="12">
    <location>
        <begin position="6"/>
        <end position="23"/>
    </location>
</feature>
<dbReference type="Gene3D" id="1.20.1730.10">
    <property type="entry name" value="Sodium/glucose cotransporter"/>
    <property type="match status" value="1"/>
</dbReference>
<dbReference type="GO" id="GO:0015293">
    <property type="term" value="F:symporter activity"/>
    <property type="evidence" value="ECO:0007669"/>
    <property type="project" value="TreeGrafter"/>
</dbReference>
<comment type="similarity">
    <text evidence="2 11">Belongs to the sodium:solute symporter (SSF) (TC 2.A.21) family.</text>
</comment>
<proteinExistence type="inferred from homology"/>
<evidence type="ECO:0000256" key="5">
    <source>
        <dbReference type="ARBA" id="ARBA00022692"/>
    </source>
</evidence>
<evidence type="ECO:0000256" key="2">
    <source>
        <dbReference type="ARBA" id="ARBA00006434"/>
    </source>
</evidence>
<dbReference type="PANTHER" id="PTHR42985">
    <property type="entry name" value="SODIUM-COUPLED MONOCARBOXYLATE TRANSPORTER"/>
    <property type="match status" value="1"/>
</dbReference>
<feature type="transmembrane region" description="Helical" evidence="12">
    <location>
        <begin position="455"/>
        <end position="477"/>
    </location>
</feature>
<organism evidence="13 14">
    <name type="scientific">Candidatus Segetimicrobium genomatis</name>
    <dbReference type="NCBI Taxonomy" id="2569760"/>
    <lineage>
        <taxon>Bacteria</taxon>
        <taxon>Bacillati</taxon>
        <taxon>Candidatus Sysuimicrobiota</taxon>
        <taxon>Candidatus Sysuimicrobiia</taxon>
        <taxon>Candidatus Sysuimicrobiales</taxon>
        <taxon>Candidatus Segetimicrobiaceae</taxon>
        <taxon>Candidatus Segetimicrobium</taxon>
    </lineage>
</organism>
<feature type="transmembrane region" description="Helical" evidence="12">
    <location>
        <begin position="119"/>
        <end position="144"/>
    </location>
</feature>
<keyword evidence="9 12" id="KW-0472">Membrane</keyword>
<keyword evidence="7" id="KW-0915">Sodium</keyword>
<dbReference type="GO" id="GO:0006814">
    <property type="term" value="P:sodium ion transport"/>
    <property type="evidence" value="ECO:0007669"/>
    <property type="project" value="UniProtKB-KW"/>
</dbReference>
<dbReference type="InterPro" id="IPR001734">
    <property type="entry name" value="Na/solute_symporter"/>
</dbReference>
<evidence type="ECO:0000256" key="4">
    <source>
        <dbReference type="ARBA" id="ARBA00022475"/>
    </source>
</evidence>